<protein>
    <submittedName>
        <fullName evidence="2">Integrase</fullName>
    </submittedName>
</protein>
<keyword evidence="1" id="KW-0233">DNA recombination</keyword>
<evidence type="ECO:0000313" key="2">
    <source>
        <dbReference type="EMBL" id="AUB42967.1"/>
    </source>
</evidence>
<sequence>MKINRHGRAKVLTQQEIQLIFSDGLDNNRDRALFGVCLFSACRIRECCILQTQDIYTPKSNVRPRLVIRKSNTKRKLATRRRYSNSFQLSCPS</sequence>
<keyword evidence="3" id="KW-1185">Reference proteome</keyword>
<organism evidence="2 3">
    <name type="scientific">Nostoc flagelliforme CCNUN1</name>
    <dbReference type="NCBI Taxonomy" id="2038116"/>
    <lineage>
        <taxon>Bacteria</taxon>
        <taxon>Bacillati</taxon>
        <taxon>Cyanobacteriota</taxon>
        <taxon>Cyanophyceae</taxon>
        <taxon>Nostocales</taxon>
        <taxon>Nostocaceae</taxon>
        <taxon>Nostoc</taxon>
    </lineage>
</organism>
<dbReference type="OrthoDB" id="456420at2"/>
<dbReference type="InterPro" id="IPR011010">
    <property type="entry name" value="DNA_brk_join_enz"/>
</dbReference>
<gene>
    <name evidence="2" type="ORF">COO91_09121</name>
</gene>
<dbReference type="GO" id="GO:0006310">
    <property type="term" value="P:DNA recombination"/>
    <property type="evidence" value="ECO:0007669"/>
    <property type="project" value="UniProtKB-KW"/>
</dbReference>
<name>A0A2K8T5I0_9NOSO</name>
<dbReference type="GO" id="GO:0015074">
    <property type="term" value="P:DNA integration"/>
    <property type="evidence" value="ECO:0007669"/>
    <property type="project" value="InterPro"/>
</dbReference>
<dbReference type="AlphaFoldDB" id="A0A2K8T5I0"/>
<dbReference type="RefSeq" id="WP_100903294.1">
    <property type="nucleotide sequence ID" value="NZ_CAWNNC010000002.1"/>
</dbReference>
<keyword evidence="2" id="KW-0614">Plasmid</keyword>
<dbReference type="Proteomes" id="UP000232003">
    <property type="component" value="Plasmid pNFSY01"/>
</dbReference>
<dbReference type="GO" id="GO:0003677">
    <property type="term" value="F:DNA binding"/>
    <property type="evidence" value="ECO:0007669"/>
    <property type="project" value="InterPro"/>
</dbReference>
<dbReference type="EMBL" id="CP024786">
    <property type="protein sequence ID" value="AUB42967.1"/>
    <property type="molecule type" value="Genomic_DNA"/>
</dbReference>
<dbReference type="InterPro" id="IPR013762">
    <property type="entry name" value="Integrase-like_cat_sf"/>
</dbReference>
<evidence type="ECO:0000256" key="1">
    <source>
        <dbReference type="ARBA" id="ARBA00023172"/>
    </source>
</evidence>
<dbReference type="KEGG" id="nfl:COO91_09121"/>
<accession>A0A2K8T5I0</accession>
<proteinExistence type="predicted"/>
<evidence type="ECO:0000313" key="3">
    <source>
        <dbReference type="Proteomes" id="UP000232003"/>
    </source>
</evidence>
<reference evidence="2 3" key="1">
    <citation type="submission" date="2017-11" db="EMBL/GenBank/DDBJ databases">
        <title>Complete genome of a free-living desiccation-tolerant cyanobacterium and its photosynthetic adaptation to extreme terrestrial habitat.</title>
        <authorList>
            <person name="Shang J."/>
        </authorList>
    </citation>
    <scope>NUCLEOTIDE SEQUENCE [LARGE SCALE GENOMIC DNA]</scope>
    <source>
        <strain evidence="2 3">CCNUN1</strain>
        <plasmid evidence="3">pnfsy01</plasmid>
    </source>
</reference>
<geneLocation type="plasmid" evidence="3">
    <name>pnfsy01</name>
</geneLocation>
<dbReference type="Gene3D" id="1.10.443.10">
    <property type="entry name" value="Intergrase catalytic core"/>
    <property type="match status" value="1"/>
</dbReference>
<dbReference type="SUPFAM" id="SSF56349">
    <property type="entry name" value="DNA breaking-rejoining enzymes"/>
    <property type="match status" value="1"/>
</dbReference>